<organism evidence="1 2">
    <name type="scientific">Pseudovibrio ascidiaceicola</name>
    <dbReference type="NCBI Taxonomy" id="285279"/>
    <lineage>
        <taxon>Bacteria</taxon>
        <taxon>Pseudomonadati</taxon>
        <taxon>Pseudomonadota</taxon>
        <taxon>Alphaproteobacteria</taxon>
        <taxon>Hyphomicrobiales</taxon>
        <taxon>Stappiaceae</taxon>
        <taxon>Pseudovibrio</taxon>
    </lineage>
</organism>
<sequence>MPAVTTTDTREAESLCAELGIEVLHASKRIRTGPCSPQQTHSAVRIQKMINLRGREHAWAVLYALSEMENPPIELKSSLIGAVSDLFSNYPAWERRLGDFLNALDLLDLDELQRLAWSGPGIDGAPPKTRILITGYLQVLLMPVMEPQEQGVFL</sequence>
<accession>A0A1I4E3D7</accession>
<dbReference type="Proteomes" id="UP000199598">
    <property type="component" value="Unassembled WGS sequence"/>
</dbReference>
<name>A0A1I4E3D7_9HYPH</name>
<gene>
    <name evidence="1" type="ORF">SAMN04488518_113136</name>
</gene>
<comment type="caution">
    <text evidence="1">The sequence shown here is derived from an EMBL/GenBank/DDBJ whole genome shotgun (WGS) entry which is preliminary data.</text>
</comment>
<dbReference type="RefSeq" id="WP_093522782.1">
    <property type="nucleotide sequence ID" value="NZ_FOSK01000013.1"/>
</dbReference>
<reference evidence="1 2" key="1">
    <citation type="submission" date="2016-10" db="EMBL/GenBank/DDBJ databases">
        <authorList>
            <person name="Varghese N."/>
            <person name="Submissions S."/>
        </authorList>
    </citation>
    <scope>NUCLEOTIDE SEQUENCE [LARGE SCALE GENOMIC DNA]</scope>
    <source>
        <strain evidence="1 2">DSM 16392</strain>
    </source>
</reference>
<evidence type="ECO:0000313" key="2">
    <source>
        <dbReference type="Proteomes" id="UP000199598"/>
    </source>
</evidence>
<proteinExistence type="predicted"/>
<evidence type="ECO:0000313" key="1">
    <source>
        <dbReference type="EMBL" id="SFK99669.1"/>
    </source>
</evidence>
<keyword evidence="2" id="KW-1185">Reference proteome</keyword>
<dbReference type="EMBL" id="FOSK01000013">
    <property type="protein sequence ID" value="SFK99669.1"/>
    <property type="molecule type" value="Genomic_DNA"/>
</dbReference>
<protein>
    <submittedName>
        <fullName evidence="1">Uncharacterized protein</fullName>
    </submittedName>
</protein>